<dbReference type="EMBL" id="UZAN01042338">
    <property type="protein sequence ID" value="VDP75631.1"/>
    <property type="molecule type" value="Genomic_DNA"/>
</dbReference>
<reference evidence="4" key="1">
    <citation type="submission" date="2016-06" db="UniProtKB">
        <authorList>
            <consortium name="WormBaseParasite"/>
        </authorList>
    </citation>
    <scope>IDENTIFICATION</scope>
</reference>
<evidence type="ECO:0000313" key="3">
    <source>
        <dbReference type="Proteomes" id="UP000272942"/>
    </source>
</evidence>
<dbReference type="OrthoDB" id="6268343at2759"/>
<keyword evidence="3" id="KW-1185">Reference proteome</keyword>
<feature type="compositionally biased region" description="Basic and acidic residues" evidence="1">
    <location>
        <begin position="52"/>
        <end position="73"/>
    </location>
</feature>
<evidence type="ECO:0000313" key="4">
    <source>
        <dbReference type="WBParaSite" id="ECPE_0000549201-mRNA-1"/>
    </source>
</evidence>
<feature type="compositionally biased region" description="Polar residues" evidence="1">
    <location>
        <begin position="247"/>
        <end position="275"/>
    </location>
</feature>
<dbReference type="WBParaSite" id="ECPE_0000549201-mRNA-1">
    <property type="protein sequence ID" value="ECPE_0000549201-mRNA-1"/>
    <property type="gene ID" value="ECPE_0000549201"/>
</dbReference>
<feature type="compositionally biased region" description="Acidic residues" evidence="1">
    <location>
        <begin position="149"/>
        <end position="163"/>
    </location>
</feature>
<gene>
    <name evidence="2" type="ORF">ECPE_LOCUS5479</name>
</gene>
<feature type="compositionally biased region" description="Basic and acidic residues" evidence="1">
    <location>
        <begin position="122"/>
        <end position="132"/>
    </location>
</feature>
<dbReference type="Proteomes" id="UP000272942">
    <property type="component" value="Unassembled WGS sequence"/>
</dbReference>
<accession>A0A183AEU4</accession>
<feature type="region of interest" description="Disordered" evidence="1">
    <location>
        <begin position="327"/>
        <end position="474"/>
    </location>
</feature>
<feature type="compositionally biased region" description="Acidic residues" evidence="1">
    <location>
        <begin position="368"/>
        <end position="427"/>
    </location>
</feature>
<reference evidence="2 3" key="2">
    <citation type="submission" date="2018-11" db="EMBL/GenBank/DDBJ databases">
        <authorList>
            <consortium name="Pathogen Informatics"/>
        </authorList>
    </citation>
    <scope>NUCLEOTIDE SEQUENCE [LARGE SCALE GENOMIC DNA]</scope>
    <source>
        <strain evidence="2 3">Egypt</strain>
    </source>
</reference>
<feature type="compositionally biased region" description="Basic residues" evidence="1">
    <location>
        <begin position="74"/>
        <end position="84"/>
    </location>
</feature>
<evidence type="ECO:0000256" key="1">
    <source>
        <dbReference type="SAM" id="MobiDB-lite"/>
    </source>
</evidence>
<feature type="region of interest" description="Disordered" evidence="1">
    <location>
        <begin position="19"/>
        <end position="302"/>
    </location>
</feature>
<proteinExistence type="predicted"/>
<sequence>MSIKKKKFVSGSQLTLSKKGTSLKKKLKKEKKKNKKKQKDIKKKLGLAAIRDGIKSPKMQVKEKLKKTTEDKLKKKKEKLKVSKNKCEKEVSKPRKSNKFGAASSDSEPEPIDSNWNLNDPDEQKDSWHDAQSDIASESDDMASQLSDDLADSETDYDEELNEAELNSLIVSNRKRVRDSSGGDTDEDVASDDADETVYSTTQNAVDKGKPVTERKKKQQTSTQAKQSTDSNKEKKQNTEEEKSVAPASSNVKNKLPVSTVSTENKPVPSDSSNKVKVLIQSITDTSDTSEEDADDEVKLEANKKRKGVDLFAKLGDLDETDHDVFLRKPTDSTTKPTSTILTDLVRSHKASKSDNSQRSRKGVVDLDAVESSEVPEDIDEDQENADSSEQENDSVATDDDDDDDDDDNDDDDDDDDDVDEDDEGESNDSTNESGSEAEESADDDDPDDVSVNDHSSEASDASENSTDPKETSILFKRAPVALERNALDAMANSSEEQIDKTLRAVIQSRRTAMRALKTAGSKRPWLSTGQGAQKRQKSALAKARKPFEGLSFRSRRVMRSVWRNKMFAQLRTSELIQ</sequence>
<name>A0A183AEU4_9TREM</name>
<feature type="region of interest" description="Disordered" evidence="1">
    <location>
        <begin position="517"/>
        <end position="545"/>
    </location>
</feature>
<feature type="compositionally biased region" description="Basic residues" evidence="1">
    <location>
        <begin position="21"/>
        <end position="45"/>
    </location>
</feature>
<organism evidence="4">
    <name type="scientific">Echinostoma caproni</name>
    <dbReference type="NCBI Taxonomy" id="27848"/>
    <lineage>
        <taxon>Eukaryota</taxon>
        <taxon>Metazoa</taxon>
        <taxon>Spiralia</taxon>
        <taxon>Lophotrochozoa</taxon>
        <taxon>Platyhelminthes</taxon>
        <taxon>Trematoda</taxon>
        <taxon>Digenea</taxon>
        <taxon>Plagiorchiida</taxon>
        <taxon>Echinostomata</taxon>
        <taxon>Echinostomatoidea</taxon>
        <taxon>Echinostomatidae</taxon>
        <taxon>Echinostoma</taxon>
    </lineage>
</organism>
<dbReference type="AlphaFoldDB" id="A0A183AEU4"/>
<feature type="compositionally biased region" description="Acidic residues" evidence="1">
    <location>
        <begin position="184"/>
        <end position="196"/>
    </location>
</feature>
<evidence type="ECO:0000313" key="2">
    <source>
        <dbReference type="EMBL" id="VDP75631.1"/>
    </source>
</evidence>
<protein>
    <submittedName>
        <fullName evidence="4">Suppressor protein SRP40</fullName>
    </submittedName>
</protein>
<feature type="compositionally biased region" description="Basic and acidic residues" evidence="1">
    <location>
        <begin position="231"/>
        <end position="244"/>
    </location>
</feature>
<feature type="compositionally biased region" description="Low complexity" evidence="1">
    <location>
        <begin position="332"/>
        <end position="345"/>
    </location>
</feature>
<feature type="compositionally biased region" description="Acidic residues" evidence="1">
    <location>
        <begin position="436"/>
        <end position="451"/>
    </location>
</feature>
<feature type="compositionally biased region" description="Low complexity" evidence="1">
    <location>
        <begin position="220"/>
        <end position="230"/>
    </location>
</feature>